<gene>
    <name evidence="6" type="primary">CSON001191</name>
</gene>
<keyword evidence="4" id="KW-0175">Coiled coil</keyword>
<keyword evidence="3" id="KW-0551">Lipid droplet</keyword>
<dbReference type="AlphaFoldDB" id="A0A336KVY7"/>
<dbReference type="GO" id="GO:0010890">
    <property type="term" value="P:positive regulation of triglyceride storage"/>
    <property type="evidence" value="ECO:0007669"/>
    <property type="project" value="TreeGrafter"/>
</dbReference>
<reference evidence="7" key="2">
    <citation type="submission" date="2018-07" db="EMBL/GenBank/DDBJ databases">
        <authorList>
            <person name="Quirk P.G."/>
            <person name="Krulwich T.A."/>
        </authorList>
    </citation>
    <scope>NUCLEOTIDE SEQUENCE</scope>
</reference>
<dbReference type="PANTHER" id="PTHR14024:SF49">
    <property type="entry name" value="LIPID STORAGE DROPLETS SURFACE-BINDING PROTEIN 1"/>
    <property type="match status" value="1"/>
</dbReference>
<evidence type="ECO:0000256" key="2">
    <source>
        <dbReference type="ARBA" id="ARBA00006311"/>
    </source>
</evidence>
<dbReference type="GO" id="GO:0005829">
    <property type="term" value="C:cytosol"/>
    <property type="evidence" value="ECO:0007669"/>
    <property type="project" value="TreeGrafter"/>
</dbReference>
<comment type="subcellular location">
    <subcellularLocation>
        <location evidence="1">Lipid droplet</location>
    </subcellularLocation>
</comment>
<dbReference type="VEuPathDB" id="VectorBase:CSON001191"/>
<dbReference type="EMBL" id="UFQT01001180">
    <property type="protein sequence ID" value="SSX29353.1"/>
    <property type="molecule type" value="Genomic_DNA"/>
</dbReference>
<name>A0A336KVY7_CULSO</name>
<dbReference type="PANTHER" id="PTHR14024">
    <property type="entry name" value="PERILIPIN"/>
    <property type="match status" value="1"/>
</dbReference>
<sequence length="976" mass="111178">MESVVRIQNIPLVETGLKTAESLYNRLKQTNSLINWGFTTAESVSLAAIESIKPVVQLAEGPISKIDQVVCKSLDLVEQRVPSVYLPPEMMYWNTKEYMSDHFVRPVVKRANSVKQISNAVLMENRVSTYAAEKADSALDVADAVIEKYLPDNNQDEKDGSTAVTDNNESPVVHAFHHGQRFSKKLKRRLTVRTVAEMNALKKQSKEAVHILIYAAELIVTDPRQAVQKAKELWALLSGPEPENQARPQTLEQLIVLLTRESARRVVHLVNYTYNSVSKIPRITFEYFVILYATAHDRCGSCLVELDPKMTLRNIQDSSREIFHHFLIATNSLIKAAHLETVKDRTVKEVNAVVARAHKKYDDLQTYGNMFLERLAIFLSGRLEAEKISPNPRRRAIRRAHNPQSSNNNPVAAIVGRNQQPTNVVNGGHHGLISNRQYLNDGVMYDDTREETEASKDLTSGDESRDEIVRSIKEDFEHHKKEHRALKDQLITLVQENKQIKDNLLAKTQNQITGKYNDDSLQTIDKLKSQIKLLTNEKQNLEELWKTSQRTVSSLETEVAHYRNQLSQPNSIYAVKQEYVRRMKEMERNIKEVQSQLDKETGINTELKRAKAEADIKSNNLESKFKEILMQKKQIIDKCMKTEIALANAKSQINALTKEKFVLENQLQMANQTIKNHISKETEAITKVQEALSLAESAIIEKDACLARERESREEVDYLARTIGQVMEEAAKKVDDDIESLRKEHAKEMERLEEILAKNKSALENQCKKTKIAESKCKEMEDRIKALSKTNMMLDNDLHKASQTIEQEHSRMCEERSRQFHDLVESSKRMKHGWKQMTLDITSKLQSKINDLQLQNRKLESENCKLKKSLMGTHKLKQMSTPSDSSSDSTNNNEDQSPAPHSQNGEISKTSANARALHCTNGFALLQAHLASSTTWSYPNAKQTKSDKVTCLICSCCFGENNRVHHFASPDFNRLC</sequence>
<evidence type="ECO:0000313" key="7">
    <source>
        <dbReference type="EMBL" id="SSX29353.1"/>
    </source>
</evidence>
<feature type="region of interest" description="Disordered" evidence="5">
    <location>
        <begin position="870"/>
        <end position="906"/>
    </location>
</feature>
<dbReference type="Pfam" id="PF03036">
    <property type="entry name" value="Perilipin"/>
    <property type="match status" value="1"/>
</dbReference>
<feature type="region of interest" description="Disordered" evidence="5">
    <location>
        <begin position="390"/>
        <end position="411"/>
    </location>
</feature>
<evidence type="ECO:0000256" key="3">
    <source>
        <dbReference type="ARBA" id="ARBA00022677"/>
    </source>
</evidence>
<organism evidence="6">
    <name type="scientific">Culicoides sonorensis</name>
    <name type="common">Biting midge</name>
    <dbReference type="NCBI Taxonomy" id="179676"/>
    <lineage>
        <taxon>Eukaryota</taxon>
        <taxon>Metazoa</taxon>
        <taxon>Ecdysozoa</taxon>
        <taxon>Arthropoda</taxon>
        <taxon>Hexapoda</taxon>
        <taxon>Insecta</taxon>
        <taxon>Pterygota</taxon>
        <taxon>Neoptera</taxon>
        <taxon>Endopterygota</taxon>
        <taxon>Diptera</taxon>
        <taxon>Nematocera</taxon>
        <taxon>Chironomoidea</taxon>
        <taxon>Ceratopogonidae</taxon>
        <taxon>Ceratopogoninae</taxon>
        <taxon>Culicoides</taxon>
        <taxon>Monoculicoides</taxon>
    </lineage>
</organism>
<dbReference type="GO" id="GO:0005811">
    <property type="term" value="C:lipid droplet"/>
    <property type="evidence" value="ECO:0007669"/>
    <property type="project" value="UniProtKB-SubCell"/>
</dbReference>
<reference evidence="6" key="1">
    <citation type="submission" date="2018-04" db="EMBL/GenBank/DDBJ databases">
        <authorList>
            <person name="Go L.Y."/>
            <person name="Mitchell J.A."/>
        </authorList>
    </citation>
    <scope>NUCLEOTIDE SEQUENCE</scope>
    <source>
        <tissue evidence="6">Whole organism</tissue>
    </source>
</reference>
<feature type="compositionally biased region" description="Basic residues" evidence="5">
    <location>
        <begin position="392"/>
        <end position="401"/>
    </location>
</feature>
<evidence type="ECO:0000256" key="4">
    <source>
        <dbReference type="SAM" id="Coils"/>
    </source>
</evidence>
<dbReference type="InterPro" id="IPR004279">
    <property type="entry name" value="Perilipin"/>
</dbReference>
<accession>A0A336KVY7</accession>
<proteinExistence type="inferred from homology"/>
<dbReference type="GO" id="GO:0019915">
    <property type="term" value="P:lipid storage"/>
    <property type="evidence" value="ECO:0007669"/>
    <property type="project" value="TreeGrafter"/>
</dbReference>
<evidence type="ECO:0000313" key="6">
    <source>
        <dbReference type="EMBL" id="SSX09552.1"/>
    </source>
</evidence>
<feature type="coiled-coil region" evidence="4">
    <location>
        <begin position="576"/>
        <end position="673"/>
    </location>
</feature>
<dbReference type="EMBL" id="UFQS01001180">
    <property type="protein sequence ID" value="SSX09552.1"/>
    <property type="molecule type" value="Genomic_DNA"/>
</dbReference>
<protein>
    <submittedName>
        <fullName evidence="6">CSON001191 protein</fullName>
    </submittedName>
</protein>
<comment type="similarity">
    <text evidence="2">Belongs to the perilipin family.</text>
</comment>
<feature type="coiled-coil region" evidence="4">
    <location>
        <begin position="469"/>
        <end position="544"/>
    </location>
</feature>
<evidence type="ECO:0000256" key="1">
    <source>
        <dbReference type="ARBA" id="ARBA00004502"/>
    </source>
</evidence>
<feature type="coiled-coil region" evidence="4">
    <location>
        <begin position="731"/>
        <end position="797"/>
    </location>
</feature>
<evidence type="ECO:0000256" key="5">
    <source>
        <dbReference type="SAM" id="MobiDB-lite"/>
    </source>
</evidence>
<feature type="compositionally biased region" description="Low complexity" evidence="5">
    <location>
        <begin position="880"/>
        <end position="897"/>
    </location>
</feature>